<dbReference type="RefSeq" id="WP_162448922.1">
    <property type="nucleotide sequence ID" value="NZ_WLZY01000001.1"/>
</dbReference>
<evidence type="ECO:0000256" key="4">
    <source>
        <dbReference type="ARBA" id="ARBA00022553"/>
    </source>
</evidence>
<dbReference type="Gene3D" id="1.10.287.130">
    <property type="match status" value="1"/>
</dbReference>
<comment type="subcellular location">
    <subcellularLocation>
        <location evidence="2">Cell membrane</location>
    </subcellularLocation>
</comment>
<reference evidence="14 15" key="1">
    <citation type="submission" date="2019-11" db="EMBL/GenBank/DDBJ databases">
        <authorList>
            <person name="Li X.-J."/>
            <person name="Feng X.-M."/>
        </authorList>
    </citation>
    <scope>NUCLEOTIDE SEQUENCE [LARGE SCALE GENOMIC DNA]</scope>
    <source>
        <strain evidence="14 15">XMNu-373</strain>
    </source>
</reference>
<evidence type="ECO:0000256" key="10">
    <source>
        <dbReference type="ARBA" id="ARBA00023136"/>
    </source>
</evidence>
<evidence type="ECO:0000256" key="8">
    <source>
        <dbReference type="ARBA" id="ARBA00022989"/>
    </source>
</evidence>
<evidence type="ECO:0000259" key="13">
    <source>
        <dbReference type="PROSITE" id="PS50885"/>
    </source>
</evidence>
<dbReference type="Gene3D" id="3.30.565.10">
    <property type="entry name" value="Histidine kinase-like ATPase, C-terminal domain"/>
    <property type="match status" value="1"/>
</dbReference>
<dbReference type="SUPFAM" id="SSF47384">
    <property type="entry name" value="Homodimeric domain of signal transducing histidine kinase"/>
    <property type="match status" value="1"/>
</dbReference>
<keyword evidence="6 11" id="KW-0812">Transmembrane</keyword>
<keyword evidence="8 11" id="KW-1133">Transmembrane helix</keyword>
<evidence type="ECO:0000256" key="11">
    <source>
        <dbReference type="SAM" id="Phobius"/>
    </source>
</evidence>
<dbReference type="InterPro" id="IPR003661">
    <property type="entry name" value="HisK_dim/P_dom"/>
</dbReference>
<evidence type="ECO:0000256" key="5">
    <source>
        <dbReference type="ARBA" id="ARBA00022679"/>
    </source>
</evidence>
<dbReference type="GO" id="GO:0000155">
    <property type="term" value="F:phosphorelay sensor kinase activity"/>
    <property type="evidence" value="ECO:0007669"/>
    <property type="project" value="InterPro"/>
</dbReference>
<accession>A0A7K3LZU3</accession>
<dbReference type="InterPro" id="IPR003660">
    <property type="entry name" value="HAMP_dom"/>
</dbReference>
<dbReference type="InterPro" id="IPR036890">
    <property type="entry name" value="HATPase_C_sf"/>
</dbReference>
<keyword evidence="7" id="KW-0418">Kinase</keyword>
<name>A0A7K3LZU3_9ACTN</name>
<keyword evidence="10 11" id="KW-0472">Membrane</keyword>
<comment type="catalytic activity">
    <reaction evidence="1">
        <text>ATP + protein L-histidine = ADP + protein N-phospho-L-histidine.</text>
        <dbReference type="EC" id="2.7.13.3"/>
    </reaction>
</comment>
<feature type="transmembrane region" description="Helical" evidence="11">
    <location>
        <begin position="170"/>
        <end position="193"/>
    </location>
</feature>
<evidence type="ECO:0000259" key="12">
    <source>
        <dbReference type="PROSITE" id="PS50109"/>
    </source>
</evidence>
<dbReference type="SMART" id="SM00387">
    <property type="entry name" value="HATPase_c"/>
    <property type="match status" value="1"/>
</dbReference>
<evidence type="ECO:0000256" key="9">
    <source>
        <dbReference type="ARBA" id="ARBA00023012"/>
    </source>
</evidence>
<dbReference type="InterPro" id="IPR050428">
    <property type="entry name" value="TCS_sensor_his_kinase"/>
</dbReference>
<proteinExistence type="predicted"/>
<dbReference type="Pfam" id="PF00672">
    <property type="entry name" value="HAMP"/>
    <property type="match status" value="1"/>
</dbReference>
<gene>
    <name evidence="14" type="ORF">F7O44_04445</name>
</gene>
<dbReference type="InterPro" id="IPR004358">
    <property type="entry name" value="Sig_transdc_His_kin-like_C"/>
</dbReference>
<dbReference type="PRINTS" id="PR00344">
    <property type="entry name" value="BCTRLSENSOR"/>
</dbReference>
<evidence type="ECO:0000256" key="1">
    <source>
        <dbReference type="ARBA" id="ARBA00000085"/>
    </source>
</evidence>
<protein>
    <recommendedName>
        <fullName evidence="3">histidine kinase</fullName>
        <ecNumber evidence="3">2.7.13.3</ecNumber>
    </recommendedName>
</protein>
<keyword evidence="5" id="KW-0808">Transferase</keyword>
<evidence type="ECO:0000256" key="6">
    <source>
        <dbReference type="ARBA" id="ARBA00022692"/>
    </source>
</evidence>
<dbReference type="SUPFAM" id="SSF55874">
    <property type="entry name" value="ATPase domain of HSP90 chaperone/DNA topoisomerase II/histidine kinase"/>
    <property type="match status" value="1"/>
</dbReference>
<dbReference type="PANTHER" id="PTHR45436">
    <property type="entry name" value="SENSOR HISTIDINE KINASE YKOH"/>
    <property type="match status" value="1"/>
</dbReference>
<dbReference type="InterPro" id="IPR005467">
    <property type="entry name" value="His_kinase_dom"/>
</dbReference>
<feature type="domain" description="Histidine kinase" evidence="12">
    <location>
        <begin position="256"/>
        <end position="463"/>
    </location>
</feature>
<dbReference type="GO" id="GO:0005886">
    <property type="term" value="C:plasma membrane"/>
    <property type="evidence" value="ECO:0007669"/>
    <property type="project" value="UniProtKB-SubCell"/>
</dbReference>
<evidence type="ECO:0000313" key="15">
    <source>
        <dbReference type="Proteomes" id="UP000460435"/>
    </source>
</evidence>
<feature type="transmembrane region" description="Helical" evidence="11">
    <location>
        <begin position="26"/>
        <end position="49"/>
    </location>
</feature>
<dbReference type="Pfam" id="PF00512">
    <property type="entry name" value="HisKA"/>
    <property type="match status" value="1"/>
</dbReference>
<dbReference type="PROSITE" id="PS50109">
    <property type="entry name" value="HIS_KIN"/>
    <property type="match status" value="1"/>
</dbReference>
<dbReference type="CDD" id="cd00082">
    <property type="entry name" value="HisKA"/>
    <property type="match status" value="1"/>
</dbReference>
<evidence type="ECO:0000256" key="3">
    <source>
        <dbReference type="ARBA" id="ARBA00012438"/>
    </source>
</evidence>
<feature type="domain" description="HAMP" evidence="13">
    <location>
        <begin position="195"/>
        <end position="248"/>
    </location>
</feature>
<dbReference type="Gene3D" id="6.10.340.10">
    <property type="match status" value="1"/>
</dbReference>
<comment type="caution">
    <text evidence="14">The sequence shown here is derived from an EMBL/GenBank/DDBJ whole genome shotgun (WGS) entry which is preliminary data.</text>
</comment>
<dbReference type="Pfam" id="PF02518">
    <property type="entry name" value="HATPase_c"/>
    <property type="match status" value="1"/>
</dbReference>
<dbReference type="InterPro" id="IPR003594">
    <property type="entry name" value="HATPase_dom"/>
</dbReference>
<keyword evidence="15" id="KW-1185">Reference proteome</keyword>
<dbReference type="InterPro" id="IPR036097">
    <property type="entry name" value="HisK_dim/P_sf"/>
</dbReference>
<dbReference type="Proteomes" id="UP000460435">
    <property type="component" value="Unassembled WGS sequence"/>
</dbReference>
<dbReference type="CDD" id="cd06225">
    <property type="entry name" value="HAMP"/>
    <property type="match status" value="1"/>
</dbReference>
<keyword evidence="4" id="KW-0597">Phosphoprotein</keyword>
<dbReference type="SMART" id="SM00304">
    <property type="entry name" value="HAMP"/>
    <property type="match status" value="1"/>
</dbReference>
<dbReference type="EC" id="2.7.13.3" evidence="3"/>
<dbReference type="AlphaFoldDB" id="A0A7K3LZU3"/>
<dbReference type="EMBL" id="WLZY01000001">
    <property type="protein sequence ID" value="NDL56317.1"/>
    <property type="molecule type" value="Genomic_DNA"/>
</dbReference>
<keyword evidence="9" id="KW-0902">Two-component regulatory system</keyword>
<sequence length="469" mass="50377">MTPGPTEMSGRSPWSVRLKLSLRAQLTIAATTVAALVLTVGGTLTLIMLQQTLLRELDESARSHGHDIAALVEADRLTNPLPSSGAAIAQVVDAQGRVLASTPGGDRLVPILSRDDLAVVRAGEAIDMPGTRIGQPEPFRAIGIETGPPDGPQTVLVAVSLAEQRRTANLLRLAIVGAGVVVAAAVGLLSWFVTGRTLRPVEQLRSGAAEITGTGEQRLLPVPVARDELHRLATTLNDMLKRLEAASARQRAFVADAAHELRSPIAALRTELEVGLAHPDAVDPYETAREALAEVERMERLVEDLLILARLDEPRRRTSTDVDLRDVTRDVVDQLRDPRVPIRVDATESAWVFGDPHALGRLVRNLVDNAVRHAVTGVDVDVRSLGILTELRVSNDGPPVPLADRERIFERFTRLDDARGRDAGGTGLGLAIVREIAQAHGGHVTVGDAFPGARFTVRLPVRHSGTRLS</sequence>
<dbReference type="SMART" id="SM00388">
    <property type="entry name" value="HisKA"/>
    <property type="match status" value="1"/>
</dbReference>
<dbReference type="CDD" id="cd00075">
    <property type="entry name" value="HATPase"/>
    <property type="match status" value="1"/>
</dbReference>
<evidence type="ECO:0000313" key="14">
    <source>
        <dbReference type="EMBL" id="NDL56317.1"/>
    </source>
</evidence>
<evidence type="ECO:0000256" key="2">
    <source>
        <dbReference type="ARBA" id="ARBA00004236"/>
    </source>
</evidence>
<evidence type="ECO:0000256" key="7">
    <source>
        <dbReference type="ARBA" id="ARBA00022777"/>
    </source>
</evidence>
<dbReference type="PANTHER" id="PTHR45436:SF5">
    <property type="entry name" value="SENSOR HISTIDINE KINASE TRCS"/>
    <property type="match status" value="1"/>
</dbReference>
<dbReference type="PROSITE" id="PS50885">
    <property type="entry name" value="HAMP"/>
    <property type="match status" value="1"/>
</dbReference>
<organism evidence="14 15">
    <name type="scientific">Phytoactinopolyspora mesophila</name>
    <dbReference type="NCBI Taxonomy" id="2650750"/>
    <lineage>
        <taxon>Bacteria</taxon>
        <taxon>Bacillati</taxon>
        <taxon>Actinomycetota</taxon>
        <taxon>Actinomycetes</taxon>
        <taxon>Jiangellales</taxon>
        <taxon>Jiangellaceae</taxon>
        <taxon>Phytoactinopolyspora</taxon>
    </lineage>
</organism>